<dbReference type="PANTHER" id="PTHR31540:SF1">
    <property type="entry name" value="CENTROSOMAL PROTEIN OF 131 KDA"/>
    <property type="match status" value="1"/>
</dbReference>
<dbReference type="EMBL" id="CAMXCT020000354">
    <property type="protein sequence ID" value="CAL1130970.1"/>
    <property type="molecule type" value="Genomic_DNA"/>
</dbReference>
<evidence type="ECO:0000256" key="2">
    <source>
        <dbReference type="SAM" id="MobiDB-lite"/>
    </source>
</evidence>
<keyword evidence="6" id="KW-1185">Reference proteome</keyword>
<feature type="coiled-coil region" evidence="1">
    <location>
        <begin position="310"/>
        <end position="390"/>
    </location>
</feature>
<proteinExistence type="predicted"/>
<accession>A0A9P1BQY2</accession>
<evidence type="ECO:0000313" key="6">
    <source>
        <dbReference type="Proteomes" id="UP001152797"/>
    </source>
</evidence>
<protein>
    <submittedName>
        <fullName evidence="5">Centrosomal protein of 131 kDa (5-azacytidine-induced protein 1)</fullName>
    </submittedName>
</protein>
<feature type="compositionally biased region" description="Polar residues" evidence="2">
    <location>
        <begin position="8"/>
        <end position="21"/>
    </location>
</feature>
<evidence type="ECO:0000313" key="4">
    <source>
        <dbReference type="EMBL" id="CAL1130970.1"/>
    </source>
</evidence>
<dbReference type="AlphaFoldDB" id="A0A9P1BQY2"/>
<evidence type="ECO:0000256" key="1">
    <source>
        <dbReference type="SAM" id="Coils"/>
    </source>
</evidence>
<feature type="compositionally biased region" description="Low complexity" evidence="2">
    <location>
        <begin position="123"/>
        <end position="132"/>
    </location>
</feature>
<dbReference type="EMBL" id="CAMXCT030000354">
    <property type="protein sequence ID" value="CAL4764907.1"/>
    <property type="molecule type" value="Genomic_DNA"/>
</dbReference>
<sequence length="709" mass="82190">MGPLDLDSQATSCLTSPSFGQLSPAPRRQAYCPGIYADSKDSAANPPAPETETPSEKMPNSLCPTDKVTQMRLRIKSIKELRQSEDSQPEATPVQPCITRQPQERLASIMNFLEEVEESSKADMSSLLSSRSTRYPGSLDPSDIDLPERPPRIPSGLTQDAAAIHSRASMMEVEIHDKKQIIDSLKRALQESQEHEKKSMKDMEKEWEEKLHKQKTHYEAGLERHLRLVDRLLNDKTELTKRCELFSEELKAVERKFQMKMEEMDDHAAKELAKNKQNWIATERMKREAWEKEKVKEIKEMTIKGLQPEVERILSEKKQDKIRMEEQQREALDEQRRELLDMTQQQIRELREEKNREMETALDKEREAHRKKLREEFERFNREMQEERAKCAADLLAERRLREELLRQGAEGSEAKLREALAAERAKCQAAVQDAETRLAESTQQHQQQLLQLEHLLREEAHEAERLANDKFRAQLEQHEATIRKELSAERDRQLEIVMERLSREHVERQLAAEAESNAKIQAARASAGEEAARLAKQLDECQAEVAALKAEKQQNEEIVRNLKNLQAADAARLADLQRTCSDLERERSELAAVNDKVAEKHQHELRKLDEAKEKELENMREDLGAALVQVKEEQTKLQGMEEESKKREEQIISDLEAKVKRTLQAKDETIGELRKRCAALDNKVQEFNYLLERQREELLGGLVRDLRR</sequence>
<reference evidence="3" key="1">
    <citation type="submission" date="2022-10" db="EMBL/GenBank/DDBJ databases">
        <authorList>
            <person name="Chen Y."/>
            <person name="Dougan E. K."/>
            <person name="Chan C."/>
            <person name="Rhodes N."/>
            <person name="Thang M."/>
        </authorList>
    </citation>
    <scope>NUCLEOTIDE SEQUENCE</scope>
</reference>
<dbReference type="PANTHER" id="PTHR31540">
    <property type="entry name" value="CENTROSOMAL PROTEIN OF 131 KDA"/>
    <property type="match status" value="1"/>
</dbReference>
<feature type="coiled-coil region" evidence="1">
    <location>
        <begin position="418"/>
        <end position="489"/>
    </location>
</feature>
<organism evidence="3">
    <name type="scientific">Cladocopium goreaui</name>
    <dbReference type="NCBI Taxonomy" id="2562237"/>
    <lineage>
        <taxon>Eukaryota</taxon>
        <taxon>Sar</taxon>
        <taxon>Alveolata</taxon>
        <taxon>Dinophyceae</taxon>
        <taxon>Suessiales</taxon>
        <taxon>Symbiodiniaceae</taxon>
        <taxon>Cladocopium</taxon>
    </lineage>
</organism>
<name>A0A9P1BQY2_9DINO</name>
<feature type="region of interest" description="Disordered" evidence="2">
    <location>
        <begin position="1"/>
        <end position="66"/>
    </location>
</feature>
<keyword evidence="1" id="KW-0175">Coiled coil</keyword>
<evidence type="ECO:0000313" key="3">
    <source>
        <dbReference type="EMBL" id="CAI3977595.1"/>
    </source>
</evidence>
<feature type="region of interest" description="Disordered" evidence="2">
    <location>
        <begin position="123"/>
        <end position="156"/>
    </location>
</feature>
<dbReference type="GO" id="GO:0005929">
    <property type="term" value="C:cilium"/>
    <property type="evidence" value="ECO:0007669"/>
    <property type="project" value="GOC"/>
</dbReference>
<dbReference type="OrthoDB" id="442298at2759"/>
<comment type="caution">
    <text evidence="3">The sequence shown here is derived from an EMBL/GenBank/DDBJ whole genome shotgun (WGS) entry which is preliminary data.</text>
</comment>
<dbReference type="EMBL" id="CAMXCT010000354">
    <property type="protein sequence ID" value="CAI3977595.1"/>
    <property type="molecule type" value="Genomic_DNA"/>
</dbReference>
<dbReference type="GO" id="GO:0035735">
    <property type="term" value="P:intraciliary transport involved in cilium assembly"/>
    <property type="evidence" value="ECO:0007669"/>
    <property type="project" value="InterPro"/>
</dbReference>
<reference evidence="4" key="2">
    <citation type="submission" date="2024-04" db="EMBL/GenBank/DDBJ databases">
        <authorList>
            <person name="Chen Y."/>
            <person name="Shah S."/>
            <person name="Dougan E. K."/>
            <person name="Thang M."/>
            <person name="Chan C."/>
        </authorList>
    </citation>
    <scope>NUCLEOTIDE SEQUENCE [LARGE SCALE GENOMIC DNA]</scope>
</reference>
<dbReference type="Proteomes" id="UP001152797">
    <property type="component" value="Unassembled WGS sequence"/>
</dbReference>
<evidence type="ECO:0000313" key="5">
    <source>
        <dbReference type="EMBL" id="CAL4764907.1"/>
    </source>
</evidence>
<feature type="coiled-coil region" evidence="1">
    <location>
        <begin position="525"/>
        <end position="698"/>
    </location>
</feature>
<gene>
    <name evidence="3" type="ORF">C1SCF055_LOCUS5725</name>
</gene>
<feature type="coiled-coil region" evidence="1">
    <location>
        <begin position="175"/>
        <end position="256"/>
    </location>
</feature>
<dbReference type="InterPro" id="IPR030465">
    <property type="entry name" value="CEP131"/>
</dbReference>